<proteinExistence type="predicted"/>
<reference evidence="2 3" key="1">
    <citation type="submission" date="2020-07" db="EMBL/GenBank/DDBJ databases">
        <title>Sequencing the genomes of 1000 actinobacteria strains.</title>
        <authorList>
            <person name="Klenk H.-P."/>
        </authorList>
    </citation>
    <scope>NUCLEOTIDE SEQUENCE [LARGE SCALE GENOMIC DNA]</scope>
    <source>
        <strain evidence="2 3">DSM 17380</strain>
    </source>
</reference>
<name>A0A852R177_9MICO</name>
<comment type="caution">
    <text evidence="2">The sequence shown here is derived from an EMBL/GenBank/DDBJ whole genome shotgun (WGS) entry which is preliminary data.</text>
</comment>
<dbReference type="EMBL" id="JACCBD010000001">
    <property type="protein sequence ID" value="NYD25435.1"/>
    <property type="molecule type" value="Genomic_DNA"/>
</dbReference>
<evidence type="ECO:0000313" key="3">
    <source>
        <dbReference type="Proteomes" id="UP000586095"/>
    </source>
</evidence>
<evidence type="ECO:0000256" key="1">
    <source>
        <dbReference type="SAM" id="MobiDB-lite"/>
    </source>
</evidence>
<protein>
    <submittedName>
        <fullName evidence="2">Uncharacterized protein</fullName>
    </submittedName>
</protein>
<feature type="compositionally biased region" description="Basic and acidic residues" evidence="1">
    <location>
        <begin position="25"/>
        <end position="49"/>
    </location>
</feature>
<evidence type="ECO:0000313" key="2">
    <source>
        <dbReference type="EMBL" id="NYD25435.1"/>
    </source>
</evidence>
<keyword evidence="3" id="KW-1185">Reference proteome</keyword>
<organism evidence="2 3">
    <name type="scientific">Leucobacter aridicollis</name>
    <dbReference type="NCBI Taxonomy" id="283878"/>
    <lineage>
        <taxon>Bacteria</taxon>
        <taxon>Bacillati</taxon>
        <taxon>Actinomycetota</taxon>
        <taxon>Actinomycetes</taxon>
        <taxon>Micrococcales</taxon>
        <taxon>Microbacteriaceae</taxon>
        <taxon>Leucobacter</taxon>
    </lineage>
</organism>
<gene>
    <name evidence="2" type="ORF">BJ960_000238</name>
</gene>
<dbReference type="AlphaFoldDB" id="A0A852R177"/>
<dbReference type="Proteomes" id="UP000586095">
    <property type="component" value="Unassembled WGS sequence"/>
</dbReference>
<feature type="region of interest" description="Disordered" evidence="1">
    <location>
        <begin position="1"/>
        <end position="58"/>
    </location>
</feature>
<accession>A0A852R177</accession>
<sequence>MAGDAPIALTTGGHKRGRNVISDSQTRDSRTECTHDSRPLVSADGRELAEPAVPEMLV</sequence>